<feature type="non-terminal residue" evidence="1">
    <location>
        <position position="57"/>
    </location>
</feature>
<reference evidence="1" key="2">
    <citation type="submission" date="2023-05" db="EMBL/GenBank/DDBJ databases">
        <authorList>
            <person name="Fouks B."/>
        </authorList>
    </citation>
    <scope>NUCLEOTIDE SEQUENCE</scope>
    <source>
        <strain evidence="1">Stay&amp;Tobe</strain>
        <tissue evidence="1">Testes</tissue>
    </source>
</reference>
<gene>
    <name evidence="1" type="ORF">L9F63_007712</name>
</gene>
<accession>A0AAD8E319</accession>
<keyword evidence="2" id="KW-1185">Reference proteome</keyword>
<organism evidence="1 2">
    <name type="scientific">Diploptera punctata</name>
    <name type="common">Pacific beetle cockroach</name>
    <dbReference type="NCBI Taxonomy" id="6984"/>
    <lineage>
        <taxon>Eukaryota</taxon>
        <taxon>Metazoa</taxon>
        <taxon>Ecdysozoa</taxon>
        <taxon>Arthropoda</taxon>
        <taxon>Hexapoda</taxon>
        <taxon>Insecta</taxon>
        <taxon>Pterygota</taxon>
        <taxon>Neoptera</taxon>
        <taxon>Polyneoptera</taxon>
        <taxon>Dictyoptera</taxon>
        <taxon>Blattodea</taxon>
        <taxon>Blaberoidea</taxon>
        <taxon>Blaberidae</taxon>
        <taxon>Diplopterinae</taxon>
        <taxon>Diploptera</taxon>
    </lineage>
</organism>
<dbReference type="EMBL" id="JASPKZ010010239">
    <property type="protein sequence ID" value="KAJ9575126.1"/>
    <property type="molecule type" value="Genomic_DNA"/>
</dbReference>
<feature type="non-terminal residue" evidence="1">
    <location>
        <position position="1"/>
    </location>
</feature>
<reference evidence="1" key="1">
    <citation type="journal article" date="2023" name="IScience">
        <title>Live-bearing cockroach genome reveals convergent evolutionary mechanisms linked to viviparity in insects and beyond.</title>
        <authorList>
            <person name="Fouks B."/>
            <person name="Harrison M.C."/>
            <person name="Mikhailova A.A."/>
            <person name="Marchal E."/>
            <person name="English S."/>
            <person name="Carruthers M."/>
            <person name="Jennings E.C."/>
            <person name="Chiamaka E.L."/>
            <person name="Frigard R.A."/>
            <person name="Pippel M."/>
            <person name="Attardo G.M."/>
            <person name="Benoit J.B."/>
            <person name="Bornberg-Bauer E."/>
            <person name="Tobe S.S."/>
        </authorList>
    </citation>
    <scope>NUCLEOTIDE SEQUENCE</scope>
    <source>
        <strain evidence="1">Stay&amp;Tobe</strain>
    </source>
</reference>
<protein>
    <submittedName>
        <fullName evidence="1">Uncharacterized protein</fullName>
    </submittedName>
</protein>
<sequence length="57" mass="6509">GLQSGSGSANVKIKRIWLRFLRQESDQYKYGLAFERVITVSTKTCYDKCKDACPYAD</sequence>
<name>A0AAD8E319_DIPPU</name>
<evidence type="ECO:0000313" key="2">
    <source>
        <dbReference type="Proteomes" id="UP001233999"/>
    </source>
</evidence>
<comment type="caution">
    <text evidence="1">The sequence shown here is derived from an EMBL/GenBank/DDBJ whole genome shotgun (WGS) entry which is preliminary data.</text>
</comment>
<dbReference type="Proteomes" id="UP001233999">
    <property type="component" value="Unassembled WGS sequence"/>
</dbReference>
<dbReference type="AlphaFoldDB" id="A0AAD8E319"/>
<evidence type="ECO:0000313" key="1">
    <source>
        <dbReference type="EMBL" id="KAJ9575126.1"/>
    </source>
</evidence>
<proteinExistence type="predicted"/>